<name>A0A494UUD6_9ACTN</name>
<gene>
    <name evidence="2" type="ORF">CNQ36_00520</name>
</gene>
<accession>A0A494UUD6</accession>
<dbReference type="InterPro" id="IPR009725">
    <property type="entry name" value="3_dmu_93_MTrfase"/>
</dbReference>
<dbReference type="Gene3D" id="3.30.720.110">
    <property type="match status" value="1"/>
</dbReference>
<dbReference type="AlphaFoldDB" id="A0A494UUD6"/>
<dbReference type="EMBL" id="CP023407">
    <property type="protein sequence ID" value="AYL34051.1"/>
    <property type="molecule type" value="Genomic_DNA"/>
</dbReference>
<dbReference type="InterPro" id="IPR028973">
    <property type="entry name" value="PhnB-like"/>
</dbReference>
<dbReference type="Gene3D" id="3.30.720.100">
    <property type="match status" value="1"/>
</dbReference>
<sequence length="129" mass="14169">MQKINAFLMFEGQAEEAMNFYVATFNGAVDSVTRYGPEGPGPEGSVLQATFTLGGQQYMCIDSHVKHGFTFTPSLSLFVTCDDEAELDRLFTTLGEGGGVLMPLSNYGFSTKFGWVNDRYGVSWQLNLP</sequence>
<evidence type="ECO:0000259" key="1">
    <source>
        <dbReference type="Pfam" id="PF06983"/>
    </source>
</evidence>
<dbReference type="PIRSF" id="PIRSF021700">
    <property type="entry name" value="3_dmu_93_MTrfase"/>
    <property type="match status" value="1"/>
</dbReference>
<dbReference type="PANTHER" id="PTHR33990">
    <property type="entry name" value="PROTEIN YJDN-RELATED"/>
    <property type="match status" value="1"/>
</dbReference>
<dbReference type="SUPFAM" id="SSF54593">
    <property type="entry name" value="Glyoxalase/Bleomycin resistance protein/Dihydroxybiphenyl dioxygenase"/>
    <property type="match status" value="1"/>
</dbReference>
<dbReference type="KEGG" id="sfug:CNQ36_00520"/>
<dbReference type="InterPro" id="IPR029068">
    <property type="entry name" value="Glyas_Bleomycin-R_OHBP_Dase"/>
</dbReference>
<dbReference type="PANTHER" id="PTHR33990:SF4">
    <property type="entry name" value="PHNB-LIKE DOMAIN-CONTAINING PROTEIN"/>
    <property type="match status" value="1"/>
</dbReference>
<dbReference type="Proteomes" id="UP000282170">
    <property type="component" value="Chromosome"/>
</dbReference>
<dbReference type="CDD" id="cd06588">
    <property type="entry name" value="PhnB_like"/>
    <property type="match status" value="1"/>
</dbReference>
<feature type="domain" description="PhnB-like" evidence="1">
    <location>
        <begin position="2"/>
        <end position="126"/>
    </location>
</feature>
<dbReference type="GeneID" id="93881253"/>
<proteinExistence type="predicted"/>
<evidence type="ECO:0000313" key="3">
    <source>
        <dbReference type="Proteomes" id="UP000282170"/>
    </source>
</evidence>
<organism evidence="2 3">
    <name type="scientific">Streptomyces fungicidicus</name>
    <dbReference type="NCBI Taxonomy" id="68203"/>
    <lineage>
        <taxon>Bacteria</taxon>
        <taxon>Bacillati</taxon>
        <taxon>Actinomycetota</taxon>
        <taxon>Actinomycetes</taxon>
        <taxon>Kitasatosporales</taxon>
        <taxon>Streptomycetaceae</taxon>
        <taxon>Streptomyces</taxon>
    </lineage>
</organism>
<dbReference type="RefSeq" id="WP_004936765.1">
    <property type="nucleotide sequence ID" value="NZ_CBDRCB010000009.1"/>
</dbReference>
<evidence type="ECO:0000313" key="2">
    <source>
        <dbReference type="EMBL" id="AYL34051.1"/>
    </source>
</evidence>
<keyword evidence="3" id="KW-1185">Reference proteome</keyword>
<dbReference type="Pfam" id="PF06983">
    <property type="entry name" value="3-dmu-9_3-mt"/>
    <property type="match status" value="1"/>
</dbReference>
<reference evidence="2 3" key="1">
    <citation type="submission" date="2017-09" db="EMBL/GenBank/DDBJ databases">
        <authorList>
            <person name="Zhang H."/>
            <person name="Hu S."/>
            <person name="Xu J."/>
            <person name="He Z."/>
        </authorList>
    </citation>
    <scope>NUCLEOTIDE SEQUENCE [LARGE SCALE GENOMIC DNA]</scope>
    <source>
        <strain evidence="2 3">TXX3120</strain>
    </source>
</reference>
<protein>
    <submittedName>
        <fullName evidence="2">VOC family protein</fullName>
    </submittedName>
</protein>